<dbReference type="OrthoDB" id="377532at2157"/>
<dbReference type="EMBL" id="FOYT01000003">
    <property type="protein sequence ID" value="SFR67021.1"/>
    <property type="molecule type" value="Genomic_DNA"/>
</dbReference>
<dbReference type="Proteomes" id="UP000198531">
    <property type="component" value="Unassembled WGS sequence"/>
</dbReference>
<organism evidence="2 3">
    <name type="scientific">Halogeometricum rufum</name>
    <dbReference type="NCBI Taxonomy" id="553469"/>
    <lineage>
        <taxon>Archaea</taxon>
        <taxon>Methanobacteriati</taxon>
        <taxon>Methanobacteriota</taxon>
        <taxon>Stenosarchaea group</taxon>
        <taxon>Halobacteria</taxon>
        <taxon>Halobacteriales</taxon>
        <taxon>Haloferacaceae</taxon>
        <taxon>Halogeometricum</taxon>
    </lineage>
</organism>
<feature type="transmembrane region" description="Helical" evidence="1">
    <location>
        <begin position="26"/>
        <end position="45"/>
    </location>
</feature>
<evidence type="ECO:0000313" key="2">
    <source>
        <dbReference type="EMBL" id="SFR67021.1"/>
    </source>
</evidence>
<sequence length="80" mass="8710">MTTLATLAAFAAVPLRIGTAGLDQRVWAGVLVFGFVTLALGYLSFVRREFGAGIVLKAGTVLLFVLTLLSYFWPSRPWPH</sequence>
<evidence type="ECO:0000256" key="1">
    <source>
        <dbReference type="SAM" id="Phobius"/>
    </source>
</evidence>
<accession>A0A1I6IK10</accession>
<feature type="transmembrane region" description="Helical" evidence="1">
    <location>
        <begin position="54"/>
        <end position="73"/>
    </location>
</feature>
<name>A0A1I6IK10_9EURY</name>
<dbReference type="STRING" id="553469.SAMN04487947_3378"/>
<dbReference type="AlphaFoldDB" id="A0A1I6IK10"/>
<keyword evidence="1" id="KW-0812">Transmembrane</keyword>
<proteinExistence type="predicted"/>
<reference evidence="3" key="1">
    <citation type="submission" date="2016-10" db="EMBL/GenBank/DDBJ databases">
        <authorList>
            <person name="Varghese N."/>
            <person name="Submissions S."/>
        </authorList>
    </citation>
    <scope>NUCLEOTIDE SEQUENCE [LARGE SCALE GENOMIC DNA]</scope>
    <source>
        <strain evidence="3">CGMCC 1.7736</strain>
    </source>
</reference>
<protein>
    <submittedName>
        <fullName evidence="2">Uncharacterized protein</fullName>
    </submittedName>
</protein>
<gene>
    <name evidence="2" type="ORF">SAMN04487947_3378</name>
</gene>
<keyword evidence="1" id="KW-1133">Transmembrane helix</keyword>
<keyword evidence="1" id="KW-0472">Membrane</keyword>
<keyword evidence="3" id="KW-1185">Reference proteome</keyword>
<evidence type="ECO:0000313" key="3">
    <source>
        <dbReference type="Proteomes" id="UP000198531"/>
    </source>
</evidence>
<dbReference type="RefSeq" id="WP_089809767.1">
    <property type="nucleotide sequence ID" value="NZ_FOYT01000003.1"/>
</dbReference>